<dbReference type="EMBL" id="LQPR01000013">
    <property type="protein sequence ID" value="ORW73737.1"/>
    <property type="molecule type" value="Genomic_DNA"/>
</dbReference>
<sequence>MPDKPAEWGADDEAGAANFVGPQAVRRGIRCVRSGTTLSLAAPIRNGKGFGLVGRAAPMHYMTRSGADYAAGQPERGGFGFADDVITMPTHGVTHVDALAHVWSDGVLYNGFSSREITSRGARRLGIEKMPPLVTRGVVVDAAGERMRNSHKPIGVDELATLVDETGTTLEAGDALLVRTGWLTSALAGRTDATTWPGLDNSCGPWLAEQRVALVGADNPGVEVFPSSDPACQVPLHLQLVRGHGVYFSELMALDRLCEAAQSEFLFVLAPLPLVGGVGSPVAPVAVL</sequence>
<comment type="caution">
    <text evidence="1">The sequence shown here is derived from an EMBL/GenBank/DDBJ whole genome shotgun (WGS) entry which is preliminary data.</text>
</comment>
<dbReference type="GO" id="GO:0004061">
    <property type="term" value="F:arylformamidase activity"/>
    <property type="evidence" value="ECO:0007669"/>
    <property type="project" value="InterPro"/>
</dbReference>
<proteinExistence type="predicted"/>
<dbReference type="GO" id="GO:0019441">
    <property type="term" value="P:L-tryptophan catabolic process to kynurenine"/>
    <property type="evidence" value="ECO:0007669"/>
    <property type="project" value="InterPro"/>
</dbReference>
<reference evidence="1 2" key="1">
    <citation type="submission" date="2016-01" db="EMBL/GenBank/DDBJ databases">
        <title>The new phylogeny of the genus Mycobacterium.</title>
        <authorList>
            <person name="Tarcisio F."/>
            <person name="Conor M."/>
            <person name="Antonella G."/>
            <person name="Elisabetta G."/>
            <person name="Giulia F.S."/>
            <person name="Sara T."/>
            <person name="Anna F."/>
            <person name="Clotilde B."/>
            <person name="Roberto B."/>
            <person name="Veronica D.S."/>
            <person name="Fabio R."/>
            <person name="Monica P."/>
            <person name="Olivier J."/>
            <person name="Enrico T."/>
            <person name="Nicola S."/>
        </authorList>
    </citation>
    <scope>NUCLEOTIDE SEQUENCE [LARGE SCALE GENOMIC DNA]</scope>
    <source>
        <strain evidence="1 2">DSM 44616</strain>
    </source>
</reference>
<accession>A0AAJ3NTH3</accession>
<protein>
    <submittedName>
        <fullName evidence="1">Cyclase</fullName>
    </submittedName>
</protein>
<dbReference type="InterPro" id="IPR007325">
    <property type="entry name" value="KFase/CYL"/>
</dbReference>
<evidence type="ECO:0000313" key="1">
    <source>
        <dbReference type="EMBL" id="ORW73737.1"/>
    </source>
</evidence>
<dbReference type="PANTHER" id="PTHR34861:SF10">
    <property type="entry name" value="CYCLASE"/>
    <property type="match status" value="1"/>
</dbReference>
<organism evidence="1 2">
    <name type="scientific">Mycobacterium saskatchewanense</name>
    <dbReference type="NCBI Taxonomy" id="220927"/>
    <lineage>
        <taxon>Bacteria</taxon>
        <taxon>Bacillati</taxon>
        <taxon>Actinomycetota</taxon>
        <taxon>Actinomycetes</taxon>
        <taxon>Mycobacteriales</taxon>
        <taxon>Mycobacteriaceae</taxon>
        <taxon>Mycobacterium</taxon>
        <taxon>Mycobacterium simiae complex</taxon>
    </lineage>
</organism>
<keyword evidence="2" id="KW-1185">Reference proteome</keyword>
<dbReference type="Gene3D" id="3.50.30.50">
    <property type="entry name" value="Putative cyclase"/>
    <property type="match status" value="1"/>
</dbReference>
<dbReference type="Pfam" id="PF04199">
    <property type="entry name" value="Cyclase"/>
    <property type="match status" value="1"/>
</dbReference>
<name>A0AAJ3NTH3_9MYCO</name>
<dbReference type="InterPro" id="IPR037175">
    <property type="entry name" value="KFase_sf"/>
</dbReference>
<dbReference type="AlphaFoldDB" id="A0AAJ3NTH3"/>
<gene>
    <name evidence="1" type="ORF">AWC23_06325</name>
</gene>
<evidence type="ECO:0000313" key="2">
    <source>
        <dbReference type="Proteomes" id="UP000193387"/>
    </source>
</evidence>
<dbReference type="Proteomes" id="UP000193387">
    <property type="component" value="Unassembled WGS sequence"/>
</dbReference>
<dbReference type="SUPFAM" id="SSF102198">
    <property type="entry name" value="Putative cyclase"/>
    <property type="match status" value="1"/>
</dbReference>
<dbReference type="PANTHER" id="PTHR34861">
    <property type="match status" value="1"/>
</dbReference>